<gene>
    <name evidence="2" type="ORF">SmJEL517_g03878</name>
</gene>
<evidence type="ECO:0000313" key="3">
    <source>
        <dbReference type="Proteomes" id="UP000319731"/>
    </source>
</evidence>
<organism evidence="2 3">
    <name type="scientific">Synchytrium microbalum</name>
    <dbReference type="NCBI Taxonomy" id="1806994"/>
    <lineage>
        <taxon>Eukaryota</taxon>
        <taxon>Fungi</taxon>
        <taxon>Fungi incertae sedis</taxon>
        <taxon>Chytridiomycota</taxon>
        <taxon>Chytridiomycota incertae sedis</taxon>
        <taxon>Chytridiomycetes</taxon>
        <taxon>Synchytriales</taxon>
        <taxon>Synchytriaceae</taxon>
        <taxon>Synchytrium</taxon>
    </lineage>
</organism>
<protein>
    <submittedName>
        <fullName evidence="2">Uncharacterized protein</fullName>
    </submittedName>
</protein>
<feature type="compositionally biased region" description="Basic and acidic residues" evidence="1">
    <location>
        <begin position="163"/>
        <end position="179"/>
    </location>
</feature>
<keyword evidence="3" id="KW-1185">Reference proteome</keyword>
<sequence>MGCGGSKPSANTVTPMEEVLVPKHKSADPETKAEINAKKSGKAEKNALPSIQKNGPMRPATAKGIAFTIPLDEKATGSNGSIKKSLPKLNVDVNSKLANAEARWQELDSKSSLKSSGSGKRQPPANLTKKTDMDTEELREKLLEREKKAEENRAKQLQQKTDALAKKDKYADTVRERAKTQTGDDGDDVEYGGEGEDDE</sequence>
<feature type="compositionally biased region" description="Acidic residues" evidence="1">
    <location>
        <begin position="184"/>
        <end position="199"/>
    </location>
</feature>
<dbReference type="Gene3D" id="6.10.280.30">
    <property type="match status" value="1"/>
</dbReference>
<dbReference type="GeneID" id="42005103"/>
<comment type="caution">
    <text evidence="2">The sequence shown here is derived from an EMBL/GenBank/DDBJ whole genome shotgun (WGS) entry which is preliminary data.</text>
</comment>
<proteinExistence type="predicted"/>
<feature type="region of interest" description="Disordered" evidence="1">
    <location>
        <begin position="21"/>
        <end position="59"/>
    </location>
</feature>
<reference evidence="2 3" key="1">
    <citation type="journal article" date="2019" name="Sci. Rep.">
        <title>Comparative genomics of chytrid fungi reveal insights into the obligate biotrophic and pathogenic lifestyle of Synchytrium endobioticum.</title>
        <authorList>
            <person name="van de Vossenberg B.T.L.H."/>
            <person name="Warris S."/>
            <person name="Nguyen H.D.T."/>
            <person name="van Gent-Pelzer M.P.E."/>
            <person name="Joly D.L."/>
            <person name="van de Geest H.C."/>
            <person name="Bonants P.J.M."/>
            <person name="Smith D.S."/>
            <person name="Levesque C.A."/>
            <person name="van der Lee T.A.J."/>
        </authorList>
    </citation>
    <scope>NUCLEOTIDE SEQUENCE [LARGE SCALE GENOMIC DNA]</scope>
    <source>
        <strain evidence="2 3">JEL517</strain>
    </source>
</reference>
<feature type="compositionally biased region" description="Basic and acidic residues" evidence="1">
    <location>
        <begin position="25"/>
        <end position="45"/>
    </location>
</feature>
<dbReference type="AlphaFoldDB" id="A0A507C5D9"/>
<name>A0A507C5D9_9FUNG</name>
<dbReference type="EMBL" id="QEAO01000022">
    <property type="protein sequence ID" value="TPX33196.1"/>
    <property type="molecule type" value="Genomic_DNA"/>
</dbReference>
<evidence type="ECO:0000256" key="1">
    <source>
        <dbReference type="SAM" id="MobiDB-lite"/>
    </source>
</evidence>
<dbReference type="OrthoDB" id="2125900at2759"/>
<feature type="region of interest" description="Disordered" evidence="1">
    <location>
        <begin position="103"/>
        <end position="199"/>
    </location>
</feature>
<feature type="compositionally biased region" description="Basic and acidic residues" evidence="1">
    <location>
        <begin position="129"/>
        <end position="154"/>
    </location>
</feature>
<dbReference type="RefSeq" id="XP_031024238.1">
    <property type="nucleotide sequence ID" value="XM_031169806.1"/>
</dbReference>
<evidence type="ECO:0000313" key="2">
    <source>
        <dbReference type="EMBL" id="TPX33196.1"/>
    </source>
</evidence>
<accession>A0A507C5D9</accession>
<dbReference type="Proteomes" id="UP000319731">
    <property type="component" value="Unassembled WGS sequence"/>
</dbReference>